<keyword evidence="9 10" id="KW-0234">DNA repair</keyword>
<dbReference type="RefSeq" id="WP_331255659.1">
    <property type="nucleotide sequence ID" value="NZ_CP133270.1"/>
</dbReference>
<dbReference type="InterPro" id="IPR027417">
    <property type="entry name" value="P-loop_NTPase"/>
</dbReference>
<reference evidence="12 13" key="1">
    <citation type="journal article" date="2024" name="Environ. Microbiol.">
        <title>Novel evolutionary insights on the interactions of the Holosporales (Alphaproteobacteria) with eukaryotic hosts from comparative genomics.</title>
        <authorList>
            <person name="Giovannini M."/>
            <person name="Petroni G."/>
            <person name="Castelli M."/>
        </authorList>
    </citation>
    <scope>NUCLEOTIDE SEQUENCE [LARGE SCALE GENOMIC DNA]</scope>
    <source>
        <strain evidence="12 13">US_Bl 15I1</strain>
    </source>
</reference>
<feature type="binding site" evidence="9">
    <location>
        <begin position="37"/>
        <end position="44"/>
    </location>
    <ligand>
        <name>ATP</name>
        <dbReference type="ChEBI" id="CHEBI:30616"/>
    </ligand>
</feature>
<accession>A0ABZ2C7S7</accession>
<dbReference type="HAMAP" id="MF_00365">
    <property type="entry name" value="RecF"/>
    <property type="match status" value="1"/>
</dbReference>
<evidence type="ECO:0000256" key="1">
    <source>
        <dbReference type="ARBA" id="ARBA00004496"/>
    </source>
</evidence>
<gene>
    <name evidence="9" type="primary">recF</name>
    <name evidence="12" type="ORF">Bealeia1_01027</name>
</gene>
<comment type="function">
    <text evidence="9 10">The RecF protein is involved in DNA metabolism; it is required for DNA replication and normal SOS inducibility. RecF binds preferentially to single-stranded, linear DNA. It also seems to bind ATP.</text>
</comment>
<evidence type="ECO:0000256" key="2">
    <source>
        <dbReference type="ARBA" id="ARBA00008016"/>
    </source>
</evidence>
<dbReference type="InterPro" id="IPR018078">
    <property type="entry name" value="DNA-binding_RecF_CS"/>
</dbReference>
<evidence type="ECO:0000313" key="13">
    <source>
        <dbReference type="Proteomes" id="UP001330434"/>
    </source>
</evidence>
<dbReference type="PROSITE" id="PS00618">
    <property type="entry name" value="RECF_2"/>
    <property type="match status" value="1"/>
</dbReference>
<dbReference type="Pfam" id="PF02463">
    <property type="entry name" value="SMC_N"/>
    <property type="match status" value="1"/>
</dbReference>
<evidence type="ECO:0000259" key="11">
    <source>
        <dbReference type="Pfam" id="PF02463"/>
    </source>
</evidence>
<evidence type="ECO:0000256" key="9">
    <source>
        <dbReference type="HAMAP-Rule" id="MF_00365"/>
    </source>
</evidence>
<evidence type="ECO:0000256" key="10">
    <source>
        <dbReference type="RuleBase" id="RU000578"/>
    </source>
</evidence>
<comment type="similarity">
    <text evidence="2 9 10">Belongs to the RecF family.</text>
</comment>
<keyword evidence="6 9" id="KW-0547">Nucleotide-binding</keyword>
<dbReference type="InterPro" id="IPR003395">
    <property type="entry name" value="RecF/RecN/SMC_N"/>
</dbReference>
<keyword evidence="5 9" id="KW-0235">DNA replication</keyword>
<keyword evidence="8 9" id="KW-0238">DNA-binding</keyword>
<dbReference type="PANTHER" id="PTHR32182">
    <property type="entry name" value="DNA REPLICATION AND REPAIR PROTEIN RECF"/>
    <property type="match status" value="1"/>
</dbReference>
<dbReference type="Proteomes" id="UP001330434">
    <property type="component" value="Chromosome"/>
</dbReference>
<keyword evidence="9 10" id="KW-0227">DNA damage</keyword>
<evidence type="ECO:0000256" key="4">
    <source>
        <dbReference type="ARBA" id="ARBA00022490"/>
    </source>
</evidence>
<dbReference type="EMBL" id="CP133270">
    <property type="protein sequence ID" value="WVX66839.1"/>
    <property type="molecule type" value="Genomic_DNA"/>
</dbReference>
<sequence length="378" mass="42061">MENDLPLRGLTSLKLTHFRCYASLALNLNGGPVILTGANGAGKTNILEAVSFFIPGRGLRRAKLKDVVQQGQTQSWAVSAILHQGDYPLTLGTGLEALEGHSERRVVKIDGKKISGQAPLTQHLNITWLTPQMDRLFSDGASQRRKFLDRLVYGFDPGHAGRVNQYEHALRERRKLLIDRRFDPFWLGGLEETIVSQGVAILVARYTVVRELNIALQEGDTYFPEATLFLEGELESFLETHSALETEDYYKKRLMETRRLESETGSTPLGPHKSDLVVIFTPKGQHAAFCSTGEQKALLLSIIMASSRLLSARKNSTPLLLLDEVIAHLDISRRSALFHALISLNMQVWLTGTDAALFAELQGSAQFFQVHAAQVQEM</sequence>
<keyword evidence="9 10" id="KW-0742">SOS response</keyword>
<comment type="subcellular location">
    <subcellularLocation>
        <location evidence="1 9 10">Cytoplasm</location>
    </subcellularLocation>
</comment>
<dbReference type="PROSITE" id="PS00617">
    <property type="entry name" value="RECF_1"/>
    <property type="match status" value="1"/>
</dbReference>
<dbReference type="PANTHER" id="PTHR32182:SF0">
    <property type="entry name" value="DNA REPLICATION AND REPAIR PROTEIN RECF"/>
    <property type="match status" value="1"/>
</dbReference>
<evidence type="ECO:0000256" key="5">
    <source>
        <dbReference type="ARBA" id="ARBA00022705"/>
    </source>
</evidence>
<evidence type="ECO:0000313" key="12">
    <source>
        <dbReference type="EMBL" id="WVX66839.1"/>
    </source>
</evidence>
<dbReference type="SUPFAM" id="SSF52540">
    <property type="entry name" value="P-loop containing nucleoside triphosphate hydrolases"/>
    <property type="match status" value="1"/>
</dbReference>
<dbReference type="InterPro" id="IPR042174">
    <property type="entry name" value="RecF_2"/>
</dbReference>
<evidence type="ECO:0000256" key="8">
    <source>
        <dbReference type="ARBA" id="ARBA00023125"/>
    </source>
</evidence>
<evidence type="ECO:0000256" key="3">
    <source>
        <dbReference type="ARBA" id="ARBA00020170"/>
    </source>
</evidence>
<evidence type="ECO:0000256" key="6">
    <source>
        <dbReference type="ARBA" id="ARBA00022741"/>
    </source>
</evidence>
<name>A0ABZ2C7S7_9PROT</name>
<keyword evidence="13" id="KW-1185">Reference proteome</keyword>
<protein>
    <recommendedName>
        <fullName evidence="3 9">DNA replication and repair protein RecF</fullName>
    </recommendedName>
</protein>
<dbReference type="NCBIfam" id="TIGR00611">
    <property type="entry name" value="recf"/>
    <property type="match status" value="1"/>
</dbReference>
<dbReference type="Gene3D" id="1.20.1050.90">
    <property type="entry name" value="RecF/RecN/SMC, N-terminal domain"/>
    <property type="match status" value="1"/>
</dbReference>
<keyword evidence="4 9" id="KW-0963">Cytoplasm</keyword>
<dbReference type="InterPro" id="IPR001238">
    <property type="entry name" value="DNA-binding_RecF"/>
</dbReference>
<feature type="domain" description="RecF/RecN/SMC N-terminal" evidence="11">
    <location>
        <begin position="10"/>
        <end position="368"/>
    </location>
</feature>
<organism evidence="12 13">
    <name type="scientific">Candidatus Bealeia paramacronuclearis</name>
    <dbReference type="NCBI Taxonomy" id="1921001"/>
    <lineage>
        <taxon>Bacteria</taxon>
        <taxon>Pseudomonadati</taxon>
        <taxon>Pseudomonadota</taxon>
        <taxon>Alphaproteobacteria</taxon>
        <taxon>Holosporales</taxon>
        <taxon>Holosporaceae</taxon>
        <taxon>Candidatus Bealeia</taxon>
    </lineage>
</organism>
<evidence type="ECO:0000256" key="7">
    <source>
        <dbReference type="ARBA" id="ARBA00022840"/>
    </source>
</evidence>
<keyword evidence="7 9" id="KW-0067">ATP-binding</keyword>
<dbReference type="Gene3D" id="3.40.50.300">
    <property type="entry name" value="P-loop containing nucleotide triphosphate hydrolases"/>
    <property type="match status" value="1"/>
</dbReference>
<proteinExistence type="inferred from homology"/>